<keyword evidence="3" id="KW-1185">Reference proteome</keyword>
<reference evidence="2 3" key="2">
    <citation type="journal article" date="2017" name="Int. J. Syst. Evol. Microbiol.">
        <title>Pseudomonas furukawaii sp. nov., a polychlorinated biphenyl-degrading bacterium isolated from biphenyl-contaminated soil in Japan.</title>
        <authorList>
            <person name="Kimura N."/>
            <person name="Watanabe T."/>
            <person name="Suenaga H."/>
            <person name="Fujihara H."/>
            <person name="Futagami T."/>
            <person name="Goto M."/>
            <person name="Hanada S."/>
            <person name="Hirose J."/>
        </authorList>
    </citation>
    <scope>NUCLEOTIDE SEQUENCE [LARGE SCALE GENOMIC DNA]</scope>
    <source>
        <strain evidence="3">DSM 10086 / NBRC 110670 / KF707</strain>
    </source>
</reference>
<sequence>MKADAKGRKTDPRLRPATNGFRRPKAWNQVRRTAASRSTARSIFFVV</sequence>
<accession>A0AAD1FD31</accession>
<dbReference type="AlphaFoldDB" id="A0AAD1FD31"/>
<gene>
    <name evidence="2" type="ORF">KF707C_3520</name>
</gene>
<reference evidence="3" key="1">
    <citation type="submission" date="2015-05" db="EMBL/GenBank/DDBJ databases">
        <title>Draft genome sequencing of a biphenyl-degrading bacterium, Pseudomonas balearica KF707 (=NBRC110670).</title>
        <authorList>
            <person name="Kimura N."/>
            <person name="Hirose J."/>
            <person name="Watanabe T."/>
            <person name="Suenaga H."/>
            <person name="Fujihara H."/>
            <person name="Noguchi M."/>
            <person name="Hashimoto M."/>
            <person name="Shimodaira J."/>
            <person name="Tsuchikane K."/>
            <person name="Hosoyama A."/>
            <person name="Yamazoe A."/>
            <person name="Fujita N."/>
            <person name="Furukawa K."/>
        </authorList>
    </citation>
    <scope>NUCLEOTIDE SEQUENCE [LARGE SCALE GENOMIC DNA]</scope>
    <source>
        <strain evidence="3">DSM 10086 / NBRC 110670 / KF707</strain>
    </source>
</reference>
<feature type="compositionally biased region" description="Basic and acidic residues" evidence="1">
    <location>
        <begin position="1"/>
        <end position="14"/>
    </location>
</feature>
<proteinExistence type="predicted"/>
<dbReference type="KEGG" id="pfuw:KF707C_3520"/>
<feature type="region of interest" description="Disordered" evidence="1">
    <location>
        <begin position="1"/>
        <end position="23"/>
    </location>
</feature>
<name>A0AAD1FD31_METFU</name>
<dbReference type="Proteomes" id="UP000218554">
    <property type="component" value="Chromosome"/>
</dbReference>
<evidence type="ECO:0000313" key="3">
    <source>
        <dbReference type="Proteomes" id="UP000218554"/>
    </source>
</evidence>
<protein>
    <submittedName>
        <fullName evidence="2">Uncharacterized protein</fullName>
    </submittedName>
</protein>
<evidence type="ECO:0000256" key="1">
    <source>
        <dbReference type="SAM" id="MobiDB-lite"/>
    </source>
</evidence>
<organism evidence="2 3">
    <name type="scientific">Metapseudomonas furukawaii</name>
    <name type="common">Pseudomonas furukawaii</name>
    <dbReference type="NCBI Taxonomy" id="1149133"/>
    <lineage>
        <taxon>Bacteria</taxon>
        <taxon>Pseudomonadati</taxon>
        <taxon>Pseudomonadota</taxon>
        <taxon>Gammaproteobacteria</taxon>
        <taxon>Pseudomonadales</taxon>
        <taxon>Pseudomonadaceae</taxon>
        <taxon>Metapseudomonas</taxon>
    </lineage>
</organism>
<evidence type="ECO:0000313" key="2">
    <source>
        <dbReference type="EMBL" id="BAU72040.1"/>
    </source>
</evidence>
<dbReference type="EMBL" id="AP014862">
    <property type="protein sequence ID" value="BAU72040.1"/>
    <property type="molecule type" value="Genomic_DNA"/>
</dbReference>